<gene>
    <name evidence="4" type="ORF">SLS56_004190</name>
</gene>
<reference evidence="4 5" key="1">
    <citation type="submission" date="2024-02" db="EMBL/GenBank/DDBJ databases">
        <title>De novo assembly and annotation of 12 fungi associated with fruit tree decline syndrome in Ontario, Canada.</title>
        <authorList>
            <person name="Sulman M."/>
            <person name="Ellouze W."/>
            <person name="Ilyukhin E."/>
        </authorList>
    </citation>
    <scope>NUCLEOTIDE SEQUENCE [LARGE SCALE GENOMIC DNA]</scope>
    <source>
        <strain evidence="4 5">M1-105</strain>
    </source>
</reference>
<feature type="domain" description="Ketoreductase" evidence="3">
    <location>
        <begin position="12"/>
        <end position="195"/>
    </location>
</feature>
<dbReference type="PRINTS" id="PR00080">
    <property type="entry name" value="SDRFAMILY"/>
</dbReference>
<evidence type="ECO:0000313" key="5">
    <source>
        <dbReference type="Proteomes" id="UP001521116"/>
    </source>
</evidence>
<comment type="caution">
    <text evidence="4">The sequence shown here is derived from an EMBL/GenBank/DDBJ whole genome shotgun (WGS) entry which is preliminary data.</text>
</comment>
<sequence>MASNVQASLSGKVAIVTGASRGIGIAIALELANRGAKVALTYTSPSSQKAVGETVYKINALGNGAAAIACQANLQDLNSPKKIVLETTAAFGDSIDILVNNAGVAFPNPLQDITPEEYDDCMNINLRAVLFMTKEVLPHLRRPGRIINISSVGARIGVPNMCVYLASKAGLEGLTRGMAAELGQLGHTANAVEPGPTKSDLLEKVPGEAQKLQMQLTPLGHRLGEPDDIAPLVAMIAEPQSRWLTGQSISASGGMLMV</sequence>
<evidence type="ECO:0000259" key="3">
    <source>
        <dbReference type="SMART" id="SM00822"/>
    </source>
</evidence>
<protein>
    <recommendedName>
        <fullName evidence="3">Ketoreductase domain-containing protein</fullName>
    </recommendedName>
</protein>
<dbReference type="SMART" id="SM00822">
    <property type="entry name" value="PKS_KR"/>
    <property type="match status" value="1"/>
</dbReference>
<accession>A0ABR3SWV1</accession>
<dbReference type="SUPFAM" id="SSF51735">
    <property type="entry name" value="NAD(P)-binding Rossmann-fold domains"/>
    <property type="match status" value="1"/>
</dbReference>
<dbReference type="InterPro" id="IPR057326">
    <property type="entry name" value="KR_dom"/>
</dbReference>
<proteinExistence type="inferred from homology"/>
<organism evidence="4 5">
    <name type="scientific">Neofusicoccum ribis</name>
    <dbReference type="NCBI Taxonomy" id="45134"/>
    <lineage>
        <taxon>Eukaryota</taxon>
        <taxon>Fungi</taxon>
        <taxon>Dikarya</taxon>
        <taxon>Ascomycota</taxon>
        <taxon>Pezizomycotina</taxon>
        <taxon>Dothideomycetes</taxon>
        <taxon>Dothideomycetes incertae sedis</taxon>
        <taxon>Botryosphaeriales</taxon>
        <taxon>Botryosphaeriaceae</taxon>
        <taxon>Neofusicoccum</taxon>
    </lineage>
</organism>
<evidence type="ECO:0000256" key="2">
    <source>
        <dbReference type="ARBA" id="ARBA00023002"/>
    </source>
</evidence>
<evidence type="ECO:0000256" key="1">
    <source>
        <dbReference type="ARBA" id="ARBA00006484"/>
    </source>
</evidence>
<comment type="similarity">
    <text evidence="1">Belongs to the short-chain dehydrogenases/reductases (SDR) family.</text>
</comment>
<keyword evidence="5" id="KW-1185">Reference proteome</keyword>
<dbReference type="InterPro" id="IPR002347">
    <property type="entry name" value="SDR_fam"/>
</dbReference>
<dbReference type="InterPro" id="IPR036291">
    <property type="entry name" value="NAD(P)-bd_dom_sf"/>
</dbReference>
<keyword evidence="2" id="KW-0560">Oxidoreductase</keyword>
<dbReference type="Proteomes" id="UP001521116">
    <property type="component" value="Unassembled WGS sequence"/>
</dbReference>
<dbReference type="EMBL" id="JAJVDC020000037">
    <property type="protein sequence ID" value="KAL1631828.1"/>
    <property type="molecule type" value="Genomic_DNA"/>
</dbReference>
<evidence type="ECO:0000313" key="4">
    <source>
        <dbReference type="EMBL" id="KAL1631828.1"/>
    </source>
</evidence>
<dbReference type="PANTHER" id="PTHR43639">
    <property type="entry name" value="OXIDOREDUCTASE, SHORT-CHAIN DEHYDROGENASE/REDUCTASE FAMILY (AFU_ORTHOLOGUE AFUA_5G02870)"/>
    <property type="match status" value="1"/>
</dbReference>
<dbReference type="PRINTS" id="PR00081">
    <property type="entry name" value="GDHRDH"/>
</dbReference>
<name>A0ABR3SWV1_9PEZI</name>
<dbReference type="Pfam" id="PF13561">
    <property type="entry name" value="adh_short_C2"/>
    <property type="match status" value="1"/>
</dbReference>
<dbReference type="PANTHER" id="PTHR43639:SF1">
    <property type="entry name" value="SHORT-CHAIN DEHYDROGENASE_REDUCTASE FAMILY PROTEIN"/>
    <property type="match status" value="1"/>
</dbReference>
<dbReference type="Gene3D" id="3.40.50.720">
    <property type="entry name" value="NAD(P)-binding Rossmann-like Domain"/>
    <property type="match status" value="1"/>
</dbReference>